<evidence type="ECO:0000313" key="2">
    <source>
        <dbReference type="EMBL" id="SFL31190.1"/>
    </source>
</evidence>
<dbReference type="GeneID" id="61074433"/>
<evidence type="ECO:0000259" key="1">
    <source>
        <dbReference type="PROSITE" id="PS51186"/>
    </source>
</evidence>
<name>A0A1I4GNZ5_9LACT</name>
<protein>
    <submittedName>
        <fullName evidence="2">Acetyltransferase (GNAT) family protein</fullName>
    </submittedName>
</protein>
<dbReference type="PANTHER" id="PTHR43259:SF1">
    <property type="entry name" value="N-ACETYLTRANSFERASE DOMAIN-CONTAINING PROTEIN"/>
    <property type="match status" value="1"/>
</dbReference>
<dbReference type="InterPro" id="IPR016181">
    <property type="entry name" value="Acyl_CoA_acyltransferase"/>
</dbReference>
<sequence>MVKLTEMTEERFQHYMLSAVETFAKEKVLNGTWTEEDALSKAQAQYNLLLPEGLQTPNNYFYSILEKEEFIGYIWIAQSTDNAHSAFIYDFEIYEEFQNQGFGSRSLELISFQAKQLGFSSLALHVFGSNSRALHVYKKMGFEITDINMQKEL</sequence>
<organism evidence="2 3">
    <name type="scientific">Lactococcus garvieae</name>
    <dbReference type="NCBI Taxonomy" id="1363"/>
    <lineage>
        <taxon>Bacteria</taxon>
        <taxon>Bacillati</taxon>
        <taxon>Bacillota</taxon>
        <taxon>Bacilli</taxon>
        <taxon>Lactobacillales</taxon>
        <taxon>Streptococcaceae</taxon>
        <taxon>Lactococcus</taxon>
    </lineage>
</organism>
<proteinExistence type="predicted"/>
<dbReference type="Pfam" id="PF00583">
    <property type="entry name" value="Acetyltransf_1"/>
    <property type="match status" value="1"/>
</dbReference>
<evidence type="ECO:0000313" key="3">
    <source>
        <dbReference type="Proteomes" id="UP000181969"/>
    </source>
</evidence>
<dbReference type="EMBL" id="FOTJ01000004">
    <property type="protein sequence ID" value="SFL31190.1"/>
    <property type="molecule type" value="Genomic_DNA"/>
</dbReference>
<reference evidence="2 3" key="1">
    <citation type="submission" date="2016-10" db="EMBL/GenBank/DDBJ databases">
        <authorList>
            <person name="de Groot N.N."/>
        </authorList>
    </citation>
    <scope>NUCLEOTIDE SEQUENCE [LARGE SCALE GENOMIC DNA]</scope>
    <source>
        <strain evidence="2 3">M79</strain>
    </source>
</reference>
<dbReference type="PANTHER" id="PTHR43259">
    <property type="entry name" value="SPT10P"/>
    <property type="match status" value="1"/>
</dbReference>
<accession>A0A1I4GNZ5</accession>
<dbReference type="RefSeq" id="WP_042217978.1">
    <property type="nucleotide sequence ID" value="NZ_CP065637.1"/>
</dbReference>
<dbReference type="Gene3D" id="3.40.630.30">
    <property type="match status" value="1"/>
</dbReference>
<dbReference type="InterPro" id="IPR000182">
    <property type="entry name" value="GNAT_dom"/>
</dbReference>
<dbReference type="InterPro" id="IPR052829">
    <property type="entry name" value="N-acetyltransferase_domain"/>
</dbReference>
<dbReference type="Proteomes" id="UP000181969">
    <property type="component" value="Unassembled WGS sequence"/>
</dbReference>
<dbReference type="GO" id="GO:0016747">
    <property type="term" value="F:acyltransferase activity, transferring groups other than amino-acyl groups"/>
    <property type="evidence" value="ECO:0007669"/>
    <property type="project" value="InterPro"/>
</dbReference>
<keyword evidence="2" id="KW-0808">Transferase</keyword>
<dbReference type="AlphaFoldDB" id="A0A1I4GNZ5"/>
<dbReference type="CDD" id="cd04301">
    <property type="entry name" value="NAT_SF"/>
    <property type="match status" value="1"/>
</dbReference>
<dbReference type="OrthoDB" id="65897at2"/>
<dbReference type="SUPFAM" id="SSF55729">
    <property type="entry name" value="Acyl-CoA N-acyltransferases (Nat)"/>
    <property type="match status" value="1"/>
</dbReference>
<feature type="domain" description="N-acetyltransferase" evidence="1">
    <location>
        <begin position="2"/>
        <end position="153"/>
    </location>
</feature>
<dbReference type="PROSITE" id="PS51186">
    <property type="entry name" value="GNAT"/>
    <property type="match status" value="1"/>
</dbReference>
<gene>
    <name evidence="2" type="ORF">SAMN05216438_104147</name>
</gene>